<gene>
    <name evidence="1" type="ORF">CRV2_00006987</name>
</gene>
<dbReference type="Proteomes" id="UP000836387">
    <property type="component" value="Unassembled WGS sequence"/>
</dbReference>
<keyword evidence="2" id="KW-1185">Reference proteome</keyword>
<reference evidence="1" key="2">
    <citation type="submission" date="2021-10" db="EMBL/GenBank/DDBJ databases">
        <authorList>
            <person name="Piombo E."/>
        </authorList>
    </citation>
    <scope>NUCLEOTIDE SEQUENCE</scope>
</reference>
<reference evidence="1" key="1">
    <citation type="submission" date="2020-04" db="EMBL/GenBank/DDBJ databases">
        <authorList>
            <person name="Broberg M."/>
        </authorList>
    </citation>
    <scope>NUCLEOTIDE SEQUENCE</scope>
</reference>
<proteinExistence type="predicted"/>
<comment type="caution">
    <text evidence="1">The sequence shown here is derived from an EMBL/GenBank/DDBJ whole genome shotgun (WGS) entry which is preliminary data.</text>
</comment>
<evidence type="ECO:0000313" key="1">
    <source>
        <dbReference type="EMBL" id="CAG9938561.1"/>
    </source>
</evidence>
<dbReference type="EMBL" id="CADEHS020000003">
    <property type="protein sequence ID" value="CAG9938561.1"/>
    <property type="molecule type" value="Genomic_DNA"/>
</dbReference>
<evidence type="ECO:0000313" key="2">
    <source>
        <dbReference type="Proteomes" id="UP000836387"/>
    </source>
</evidence>
<accession>A0ACA9TCC6</accession>
<protein>
    <submittedName>
        <fullName evidence="1">Uncharacterized protein</fullName>
    </submittedName>
</protein>
<organism evidence="1 2">
    <name type="scientific">Clonostachys rosea f. rosea IK726</name>
    <dbReference type="NCBI Taxonomy" id="1349383"/>
    <lineage>
        <taxon>Eukaryota</taxon>
        <taxon>Fungi</taxon>
        <taxon>Dikarya</taxon>
        <taxon>Ascomycota</taxon>
        <taxon>Pezizomycotina</taxon>
        <taxon>Sordariomycetes</taxon>
        <taxon>Hypocreomycetidae</taxon>
        <taxon>Hypocreales</taxon>
        <taxon>Bionectriaceae</taxon>
        <taxon>Clonostachys</taxon>
    </lineage>
</organism>
<sequence length="189" mass="20869">MALYLHGGRTSNTGADKFLAEHTEVSVGRDALNKAQAGVKGGNTFTVVNKPVSNMVMVQEFDADTNERLFVVALIDDQKAEEYYQKYNQDSGIGLKCGGVEDEGSNHFLFERASRCGQFCGRGDDCTVDQRCPACRYRETSSKARPTICCLISPGTYPWLDPNASRAAPENDLLALDEIKTWLFGWVKV</sequence>
<name>A0ACA9TCC6_BIOOC</name>